<dbReference type="KEGG" id="kal:KALB_3852"/>
<evidence type="ECO:0000313" key="3">
    <source>
        <dbReference type="Proteomes" id="UP000019225"/>
    </source>
</evidence>
<accession>W5W9L2</accession>
<dbReference type="Gene3D" id="3.10.450.50">
    <property type="match status" value="1"/>
</dbReference>
<dbReference type="eggNOG" id="COG5517">
    <property type="taxonomic scope" value="Bacteria"/>
</dbReference>
<dbReference type="SUPFAM" id="SSF54427">
    <property type="entry name" value="NTF2-like"/>
    <property type="match status" value="1"/>
</dbReference>
<dbReference type="STRING" id="1449976.KALB_3852"/>
<reference evidence="2 3" key="1">
    <citation type="journal article" date="2014" name="BMC Genomics">
        <title>Complete genome sequence of producer of the glycopeptide antibiotic Aculeximycin Kutzneria albida DSM 43870T, a representative of minor genus of Pseudonocardiaceae.</title>
        <authorList>
            <person name="Rebets Y."/>
            <person name="Tokovenko B."/>
            <person name="Lushchyk I."/>
            <person name="Ruckert C."/>
            <person name="Zaburannyi N."/>
            <person name="Bechthold A."/>
            <person name="Kalinowski J."/>
            <person name="Luzhetskyy A."/>
        </authorList>
    </citation>
    <scope>NUCLEOTIDE SEQUENCE [LARGE SCALE GENOMIC DNA]</scope>
    <source>
        <strain evidence="2">DSM 43870</strain>
    </source>
</reference>
<protein>
    <recommendedName>
        <fullName evidence="1">SnoaL-like domain-containing protein</fullName>
    </recommendedName>
</protein>
<dbReference type="OrthoDB" id="9130903at2"/>
<proteinExistence type="predicted"/>
<dbReference type="EMBL" id="CP007155">
    <property type="protein sequence ID" value="AHH97216.1"/>
    <property type="molecule type" value="Genomic_DNA"/>
</dbReference>
<dbReference type="Pfam" id="PF13577">
    <property type="entry name" value="SnoaL_4"/>
    <property type="match status" value="1"/>
</dbReference>
<feature type="domain" description="SnoaL-like" evidence="1">
    <location>
        <begin position="7"/>
        <end position="131"/>
    </location>
</feature>
<dbReference type="AlphaFoldDB" id="W5W9L2"/>
<evidence type="ECO:0000313" key="2">
    <source>
        <dbReference type="EMBL" id="AHH97216.1"/>
    </source>
</evidence>
<dbReference type="HOGENOM" id="CLU_144131_0_0_11"/>
<sequence length="139" mass="15335">MGADVDLHTQVEMFYARHMQLLGDEDFEGWARTFTEDATFGGSSHSEPLRGRAAIADGGRRGQQVLTDKGLVHRRWLGMVTVDPRQDGSLAVRSYGVVVQTERGGGSVPVRPAVFEDLLVPSQDGWLISQRVISRDDQP</sequence>
<organism evidence="2 3">
    <name type="scientific">Kutzneria albida DSM 43870</name>
    <dbReference type="NCBI Taxonomy" id="1449976"/>
    <lineage>
        <taxon>Bacteria</taxon>
        <taxon>Bacillati</taxon>
        <taxon>Actinomycetota</taxon>
        <taxon>Actinomycetes</taxon>
        <taxon>Pseudonocardiales</taxon>
        <taxon>Pseudonocardiaceae</taxon>
        <taxon>Kutzneria</taxon>
    </lineage>
</organism>
<name>W5W9L2_9PSEU</name>
<keyword evidence="3" id="KW-1185">Reference proteome</keyword>
<gene>
    <name evidence="2" type="ORF">KALB_3852</name>
</gene>
<dbReference type="RefSeq" id="WP_025357317.1">
    <property type="nucleotide sequence ID" value="NZ_CP007155.1"/>
</dbReference>
<dbReference type="Proteomes" id="UP000019225">
    <property type="component" value="Chromosome"/>
</dbReference>
<dbReference type="InterPro" id="IPR037401">
    <property type="entry name" value="SnoaL-like"/>
</dbReference>
<evidence type="ECO:0000259" key="1">
    <source>
        <dbReference type="Pfam" id="PF13577"/>
    </source>
</evidence>
<dbReference type="InterPro" id="IPR032710">
    <property type="entry name" value="NTF2-like_dom_sf"/>
</dbReference>